<accession>A0ACB9MW25</accession>
<keyword evidence="2" id="KW-1185">Reference proteome</keyword>
<reference evidence="1 2" key="1">
    <citation type="journal article" date="2022" name="DNA Res.">
        <title>Chromosomal-level genome assembly of the orchid tree Bauhinia variegata (Leguminosae; Cercidoideae) supports the allotetraploid origin hypothesis of Bauhinia.</title>
        <authorList>
            <person name="Zhong Y."/>
            <person name="Chen Y."/>
            <person name="Zheng D."/>
            <person name="Pang J."/>
            <person name="Liu Y."/>
            <person name="Luo S."/>
            <person name="Meng S."/>
            <person name="Qian L."/>
            <person name="Wei D."/>
            <person name="Dai S."/>
            <person name="Zhou R."/>
        </authorList>
    </citation>
    <scope>NUCLEOTIDE SEQUENCE [LARGE SCALE GENOMIC DNA]</scope>
    <source>
        <strain evidence="1">BV-YZ2020</strain>
    </source>
</reference>
<evidence type="ECO:0000313" key="1">
    <source>
        <dbReference type="EMBL" id="KAI4327694.1"/>
    </source>
</evidence>
<sequence>MEQHQPDEKQLALVLYEPSILVKDEGRPSFQASDTTVDLMNVDQCQGVRDMEDSQLVGVPVALARDVDVAQRQDGCLPNSEVKIEVQVADGIVGKRKRGRPARGQSKTPPLKKQQEEEEDVCFICFDGGNLVLCDRRGCPKAYHPACIKRDEAFFRSKAKWNCGWHICSVCRKASYYMCYTCPYSLCKGCTKGADYVSVRGNKGLCGICMRTIMLIENSAQGNKEMCQVDFDDKSSWEYLFKVYWAYLKGKLSLTLDELLRAKNPWKGAAILGYKIETSHELHLLKDDKGSGSENSCIDIESNNLENKDIKRQEWASKELLEFVAHMRNGDTSLLSPFDAQNLLLEYVKKNNLRDPLQKCQIVCDTRLINLFGRERVGHIEMIKLLESHFLMKESTPPESIVTAGIIDAVTGQVESNGYYNNQLTVVNDKRRKTRKKVDVQVPQNNPDAYAAINAHNINLIYLRRNLMENLLEDAEMFHDKVVGSIVRKRISSNDQKQEMYRLVQVVGTRKVAEPYKTGTRTTDFVLEILNLNKKETISIDEISNQEFSEDECKRMRESIKYGLSRKLTVGEILDRALILQAVKVSDFLDAEILRLNHLRDRASEKGHGKEYPLLYLLSSPEERQRRLQEVPVVHSDPNIDYMFESDEDNGESGERKQDENRRLNDVGRRAQDLLVATPENPNTAATCDSNHVGVVRSEASGAALDVSSLPLPTGMEQSFNNFAGNKFWHYQDPTGKIQGPFSLLQLYKWNSCGHFPPDLRIWRINEDQSNSILLSDALDGKYHKSVSSGVEVMLDDVDNGKHDSNRNSEGQSNSGQSYQKQSDSEGTSGQSSGQNWRPPHVSSSSSCLVTTSALLSVTNPSPRNQEFDLPSPTPVTSSSNCCDSASAFISAAKPQNPEIDFSKLPSRTATPNNSESVVPASENRQSACSNVPIQDAGPSWSTASSLVGGATPLPEVTVEWRCSQAPPDPSVEEWDSNLVSASSLKVVKTVGDCAATPSSINDQLTHSPPSHPACNTSTWQAIIGEPNEFESLVDESVSDLLAEVEAMESLGGLDSASSIMRCGEELTEDSKTDCLSPADGLSPMPDAGKGDALSSTGDIQLASQSTAAEETLCQADLHHHQRVSGGHSSTSAEVEVGTKNSSITGKQWESSSKIPSTVPEPATSDMASDTTWRLGLQSNGGWQASQENVNVSMGWGGMDQANPSIAWGVGQPQGAAQVNRNINSYSSCMGTPGFWGSQPRYGNGSDRISPRDRGFHGNVRGRNVWNRQPPFGVGNGGSYRPPPKGQRVCKFYESGYCKKGASCGYLHP</sequence>
<dbReference type="EMBL" id="CM039433">
    <property type="protein sequence ID" value="KAI4327694.1"/>
    <property type="molecule type" value="Genomic_DNA"/>
</dbReference>
<gene>
    <name evidence="1" type="ORF">L6164_020123</name>
</gene>
<name>A0ACB9MW25_BAUVA</name>
<proteinExistence type="predicted"/>
<dbReference type="Proteomes" id="UP000828941">
    <property type="component" value="Chromosome 8"/>
</dbReference>
<evidence type="ECO:0000313" key="2">
    <source>
        <dbReference type="Proteomes" id="UP000828941"/>
    </source>
</evidence>
<organism evidence="1 2">
    <name type="scientific">Bauhinia variegata</name>
    <name type="common">Purple orchid tree</name>
    <name type="synonym">Phanera variegata</name>
    <dbReference type="NCBI Taxonomy" id="167791"/>
    <lineage>
        <taxon>Eukaryota</taxon>
        <taxon>Viridiplantae</taxon>
        <taxon>Streptophyta</taxon>
        <taxon>Embryophyta</taxon>
        <taxon>Tracheophyta</taxon>
        <taxon>Spermatophyta</taxon>
        <taxon>Magnoliopsida</taxon>
        <taxon>eudicotyledons</taxon>
        <taxon>Gunneridae</taxon>
        <taxon>Pentapetalae</taxon>
        <taxon>rosids</taxon>
        <taxon>fabids</taxon>
        <taxon>Fabales</taxon>
        <taxon>Fabaceae</taxon>
        <taxon>Cercidoideae</taxon>
        <taxon>Cercideae</taxon>
        <taxon>Bauhiniinae</taxon>
        <taxon>Bauhinia</taxon>
    </lineage>
</organism>
<protein>
    <submittedName>
        <fullName evidence="1">Uncharacterized protein</fullName>
    </submittedName>
</protein>
<comment type="caution">
    <text evidence="1">The sequence shown here is derived from an EMBL/GenBank/DDBJ whole genome shotgun (WGS) entry which is preliminary data.</text>
</comment>